<proteinExistence type="predicted"/>
<sequence length="229" mass="25862">MKRQLRLKNTGVALRTRKIKKVSTSVIHGGCNSVYVNHEPPVTPVTRIQQINKLVLHFTGRSHLLDTIDLKFKSGTKEKSLQNIVVLHGLGGIGKTELAKAYGHKKLKEGENVMWVEAGRDSSIRSSFVSVARKLKICPDILSQQKINLEDVEFIAKEVYQHFSKHIKSGLFIFNNVQDMVTSKFGIGIKNYLPLEELSHVPIILITSRKLGIGDCGRKYQEHFCESTW</sequence>
<dbReference type="EMBL" id="CAJVCH010007534">
    <property type="protein sequence ID" value="CAG7660996.1"/>
    <property type="molecule type" value="Genomic_DNA"/>
</dbReference>
<feature type="domain" description="NB-ARC" evidence="1">
    <location>
        <begin position="77"/>
        <end position="213"/>
    </location>
</feature>
<gene>
    <name evidence="2" type="ORF">AFUS01_LOCUS1361</name>
</gene>
<evidence type="ECO:0000259" key="1">
    <source>
        <dbReference type="Pfam" id="PF00931"/>
    </source>
</evidence>
<reference evidence="2" key="1">
    <citation type="submission" date="2021-06" db="EMBL/GenBank/DDBJ databases">
        <authorList>
            <person name="Hodson N. C."/>
            <person name="Mongue J. A."/>
            <person name="Jaron S. K."/>
        </authorList>
    </citation>
    <scope>NUCLEOTIDE SEQUENCE</scope>
</reference>
<dbReference type="GO" id="GO:0043531">
    <property type="term" value="F:ADP binding"/>
    <property type="evidence" value="ECO:0007669"/>
    <property type="project" value="InterPro"/>
</dbReference>
<accession>A0A8J2J0E4</accession>
<dbReference type="Proteomes" id="UP000708208">
    <property type="component" value="Unassembled WGS sequence"/>
</dbReference>
<name>A0A8J2J0E4_9HEXA</name>
<evidence type="ECO:0000313" key="3">
    <source>
        <dbReference type="Proteomes" id="UP000708208"/>
    </source>
</evidence>
<dbReference type="AlphaFoldDB" id="A0A8J2J0E4"/>
<dbReference type="InterPro" id="IPR002182">
    <property type="entry name" value="NB-ARC"/>
</dbReference>
<keyword evidence="3" id="KW-1185">Reference proteome</keyword>
<dbReference type="OrthoDB" id="7617259at2759"/>
<evidence type="ECO:0000313" key="2">
    <source>
        <dbReference type="EMBL" id="CAG7660996.1"/>
    </source>
</evidence>
<organism evidence="2 3">
    <name type="scientific">Allacma fusca</name>
    <dbReference type="NCBI Taxonomy" id="39272"/>
    <lineage>
        <taxon>Eukaryota</taxon>
        <taxon>Metazoa</taxon>
        <taxon>Ecdysozoa</taxon>
        <taxon>Arthropoda</taxon>
        <taxon>Hexapoda</taxon>
        <taxon>Collembola</taxon>
        <taxon>Symphypleona</taxon>
        <taxon>Sminthuridae</taxon>
        <taxon>Allacma</taxon>
    </lineage>
</organism>
<comment type="caution">
    <text evidence="2">The sequence shown here is derived from an EMBL/GenBank/DDBJ whole genome shotgun (WGS) entry which is preliminary data.</text>
</comment>
<dbReference type="Pfam" id="PF00931">
    <property type="entry name" value="NB-ARC"/>
    <property type="match status" value="1"/>
</dbReference>
<protein>
    <recommendedName>
        <fullName evidence="1">NB-ARC domain-containing protein</fullName>
    </recommendedName>
</protein>